<accession>A0ABW5PIZ8</accession>
<reference evidence="3" key="1">
    <citation type="journal article" date="2019" name="Int. J. Syst. Evol. Microbiol.">
        <title>The Global Catalogue of Microorganisms (GCM) 10K type strain sequencing project: providing services to taxonomists for standard genome sequencing and annotation.</title>
        <authorList>
            <consortium name="The Broad Institute Genomics Platform"/>
            <consortium name="The Broad Institute Genome Sequencing Center for Infectious Disease"/>
            <person name="Wu L."/>
            <person name="Ma J."/>
        </authorList>
    </citation>
    <scope>NUCLEOTIDE SEQUENCE [LARGE SCALE GENOMIC DNA]</scope>
    <source>
        <strain evidence="3">KCTC 3950</strain>
    </source>
</reference>
<dbReference type="PANTHER" id="PTHR41324:SF1">
    <property type="entry name" value="DUF2232 DOMAIN-CONTAINING PROTEIN"/>
    <property type="match status" value="1"/>
</dbReference>
<evidence type="ECO:0000313" key="3">
    <source>
        <dbReference type="Proteomes" id="UP001597541"/>
    </source>
</evidence>
<name>A0ABW5PIZ8_9BACL</name>
<dbReference type="Proteomes" id="UP001597541">
    <property type="component" value="Unassembled WGS sequence"/>
</dbReference>
<dbReference type="RefSeq" id="WP_377607033.1">
    <property type="nucleotide sequence ID" value="NZ_JBHUME010000019.1"/>
</dbReference>
<feature type="transmembrane region" description="Helical" evidence="1">
    <location>
        <begin position="234"/>
        <end position="254"/>
    </location>
</feature>
<dbReference type="InterPro" id="IPR018710">
    <property type="entry name" value="DUF2232"/>
</dbReference>
<feature type="transmembrane region" description="Helical" evidence="1">
    <location>
        <begin position="203"/>
        <end position="222"/>
    </location>
</feature>
<feature type="transmembrane region" description="Helical" evidence="1">
    <location>
        <begin position="158"/>
        <end position="182"/>
    </location>
</feature>
<feature type="transmembrane region" description="Helical" evidence="1">
    <location>
        <begin position="12"/>
        <end position="39"/>
    </location>
</feature>
<protein>
    <submittedName>
        <fullName evidence="2">DUF2232 domain-containing protein</fullName>
    </submittedName>
</protein>
<keyword evidence="3" id="KW-1185">Reference proteome</keyword>
<organism evidence="2 3">
    <name type="scientific">Paenibacillus gansuensis</name>
    <dbReference type="NCBI Taxonomy" id="306542"/>
    <lineage>
        <taxon>Bacteria</taxon>
        <taxon>Bacillati</taxon>
        <taxon>Bacillota</taxon>
        <taxon>Bacilli</taxon>
        <taxon>Bacillales</taxon>
        <taxon>Paenibacillaceae</taxon>
        <taxon>Paenibacillus</taxon>
    </lineage>
</organism>
<proteinExistence type="predicted"/>
<feature type="transmembrane region" description="Helical" evidence="1">
    <location>
        <begin position="266"/>
        <end position="287"/>
    </location>
</feature>
<keyword evidence="1" id="KW-1133">Transmembrane helix</keyword>
<dbReference type="EMBL" id="JBHUME010000019">
    <property type="protein sequence ID" value="MFD2615285.1"/>
    <property type="molecule type" value="Genomic_DNA"/>
</dbReference>
<evidence type="ECO:0000256" key="1">
    <source>
        <dbReference type="SAM" id="Phobius"/>
    </source>
</evidence>
<evidence type="ECO:0000313" key="2">
    <source>
        <dbReference type="EMBL" id="MFD2615285.1"/>
    </source>
</evidence>
<gene>
    <name evidence="2" type="ORF">ACFSUF_23055</name>
</gene>
<keyword evidence="1" id="KW-0812">Transmembrane</keyword>
<dbReference type="PANTHER" id="PTHR41324">
    <property type="entry name" value="MEMBRANE PROTEIN-RELATED"/>
    <property type="match status" value="1"/>
</dbReference>
<comment type="caution">
    <text evidence="2">The sequence shown here is derived from an EMBL/GenBank/DDBJ whole genome shotgun (WGS) entry which is preliminary data.</text>
</comment>
<sequence length="299" mass="33390">MGNRIKPYLWAVLYLALLLLMLTPFNFLALSVLLVPLLILSVTLDAKRFSLCLAALCVLPFVFLQSLGLITLVLTLFFAVPAVVMGSLYKKQKSAIAVTTSGILTVLGVMVAGFAVSGLLGFDFGRTLADLVEETMKNLPDASKAMLPRDYIDQLSDLIIQLIPLYMIAGSFYFVTIGHTLTRRILKRQNVELPKVRPFKDWMLPRSLVFYYLVGMIANLFIPADDHNSTMAVILINLMPLLNFAFCVQAFSFLCFVADLKKWNKVWLVLGLAAVIFFPPLSLLGVFDTAFPIRQRLKN</sequence>
<feature type="transmembrane region" description="Helical" evidence="1">
    <location>
        <begin position="69"/>
        <end position="89"/>
    </location>
</feature>
<keyword evidence="1" id="KW-0472">Membrane</keyword>
<feature type="transmembrane region" description="Helical" evidence="1">
    <location>
        <begin position="96"/>
        <end position="122"/>
    </location>
</feature>
<dbReference type="Pfam" id="PF09991">
    <property type="entry name" value="DUF2232"/>
    <property type="match status" value="1"/>
</dbReference>